<comment type="caution">
    <text evidence="1">The sequence shown here is derived from an EMBL/GenBank/DDBJ whole genome shotgun (WGS) entry which is preliminary data.</text>
</comment>
<protein>
    <submittedName>
        <fullName evidence="1">Uncharacterized protein</fullName>
    </submittedName>
</protein>
<sequence>MEKDIQDQIFSKFDEGTREKARPHFLTILHDVEVMLKGNMLLHLRLGSRVSKAPLDEGASRIPFQPSCKAPKARIRVRTVFKECCEPVYDIADIVTLAKCLDGAIVGLDYLRQAGFVHRDISGGNILWYAPERSKDTTAEVKATGIGKIADLEYCRPYEDSKPNEPITGTPYFLPIEYSTNVYRSLPSRYDGLADKVSYNFYHDLESLVWVYVWFLFNLAPSVTYKEGQEAARSVQASVPASLLADRGFHKAAKSLQASASRWFASANDIARLDMIKGGCHKE</sequence>
<dbReference type="EMBL" id="WQMT02000008">
    <property type="protein sequence ID" value="KAG9219804.1"/>
    <property type="molecule type" value="Genomic_DNA"/>
</dbReference>
<proteinExistence type="predicted"/>
<name>A0ACB7IQM1_PLECO</name>
<keyword evidence="2" id="KW-1185">Reference proteome</keyword>
<dbReference type="Proteomes" id="UP000824881">
    <property type="component" value="Unassembled WGS sequence"/>
</dbReference>
<reference evidence="1 2" key="1">
    <citation type="journal article" date="2021" name="Appl. Environ. Microbiol.">
        <title>Genetic linkage and physical mapping for an oyster mushroom Pleurotus cornucopiae and QTL analysis for the trait cap color.</title>
        <authorList>
            <person name="Zhang Y."/>
            <person name="Gao W."/>
            <person name="Sonnenberg A."/>
            <person name="Chen Q."/>
            <person name="Zhang J."/>
            <person name="Huang C."/>
        </authorList>
    </citation>
    <scope>NUCLEOTIDE SEQUENCE [LARGE SCALE GENOMIC DNA]</scope>
    <source>
        <strain evidence="1">CCMSSC00406</strain>
    </source>
</reference>
<evidence type="ECO:0000313" key="1">
    <source>
        <dbReference type="EMBL" id="KAG9219804.1"/>
    </source>
</evidence>
<organism evidence="1 2">
    <name type="scientific">Pleurotus cornucopiae</name>
    <name type="common">Cornucopia mushroom</name>
    <dbReference type="NCBI Taxonomy" id="5321"/>
    <lineage>
        <taxon>Eukaryota</taxon>
        <taxon>Fungi</taxon>
        <taxon>Dikarya</taxon>
        <taxon>Basidiomycota</taxon>
        <taxon>Agaricomycotina</taxon>
        <taxon>Agaricomycetes</taxon>
        <taxon>Agaricomycetidae</taxon>
        <taxon>Agaricales</taxon>
        <taxon>Pleurotineae</taxon>
        <taxon>Pleurotaceae</taxon>
        <taxon>Pleurotus</taxon>
    </lineage>
</organism>
<gene>
    <name evidence="1" type="ORF">CCMSSC00406_0008181</name>
</gene>
<evidence type="ECO:0000313" key="2">
    <source>
        <dbReference type="Proteomes" id="UP000824881"/>
    </source>
</evidence>
<accession>A0ACB7IQM1</accession>